<keyword evidence="2" id="KW-0862">Zinc</keyword>
<evidence type="ECO:0000313" key="3">
    <source>
        <dbReference type="EMBL" id="CAI6341990.1"/>
    </source>
</evidence>
<dbReference type="PROSITE" id="PS51365">
    <property type="entry name" value="RENAL_DIPEPTIDASE_2"/>
    <property type="match status" value="1"/>
</dbReference>
<accession>A0A9W4XV87</accession>
<dbReference type="EC" id="3.4.13.19" evidence="2"/>
<keyword evidence="2" id="KW-0378">Hydrolase</keyword>
<keyword evidence="1 2" id="KW-0224">Dipeptidase</keyword>
<keyword evidence="4" id="KW-1185">Reference proteome</keyword>
<dbReference type="PANTHER" id="PTHR10443:SF12">
    <property type="entry name" value="DIPEPTIDASE"/>
    <property type="match status" value="1"/>
</dbReference>
<comment type="catalytic activity">
    <reaction evidence="2">
        <text>an L-aminoacyl-L-amino acid + H2O = 2 an L-alpha-amino acid</text>
        <dbReference type="Rhea" id="RHEA:48940"/>
        <dbReference type="ChEBI" id="CHEBI:15377"/>
        <dbReference type="ChEBI" id="CHEBI:59869"/>
        <dbReference type="ChEBI" id="CHEBI:77460"/>
        <dbReference type="EC" id="3.4.13.19"/>
    </reaction>
</comment>
<organism evidence="3 4">
    <name type="scientific">Periconia digitata</name>
    <dbReference type="NCBI Taxonomy" id="1303443"/>
    <lineage>
        <taxon>Eukaryota</taxon>
        <taxon>Fungi</taxon>
        <taxon>Dikarya</taxon>
        <taxon>Ascomycota</taxon>
        <taxon>Pezizomycotina</taxon>
        <taxon>Dothideomycetes</taxon>
        <taxon>Pleosporomycetidae</taxon>
        <taxon>Pleosporales</taxon>
        <taxon>Massarineae</taxon>
        <taxon>Periconiaceae</taxon>
        <taxon>Periconia</taxon>
    </lineage>
</organism>
<comment type="caution">
    <text evidence="3">The sequence shown here is derived from an EMBL/GenBank/DDBJ whole genome shotgun (WGS) entry which is preliminary data.</text>
</comment>
<dbReference type="Proteomes" id="UP001152607">
    <property type="component" value="Unassembled WGS sequence"/>
</dbReference>
<dbReference type="SUPFAM" id="SSF51556">
    <property type="entry name" value="Metallo-dependent hydrolases"/>
    <property type="match status" value="1"/>
</dbReference>
<dbReference type="InterPro" id="IPR032466">
    <property type="entry name" value="Metal_Hydrolase"/>
</dbReference>
<sequence length="483" mass="53950">MKETMKGSEKTSIISVEAPRRRLSFWNKFFLSTIFFSLLSFLAARTYSLSEFLIYSPYRSCSGTKLSVEQQARKILEDNPLIDGHNDLLIGIRQFYKNRIYGDDFTQKFENGGFMSHVDLPRLDQGLQGGAFWSAFMPCPITSNGTDFSDAQYEPIVHATLDALDLFHRLGERYPKYFTPSSTHNEALEAFSAGRLISPVIIEGLHQIGNSIANLRLFHRLGVRYATLTWNCHNKYADAALESDEHFNARIATPHWHGLSKDGRALVLEMNRLGMIVDLAHVSVDTMRDVLIGSSKTPRPASKGEKEVEGHWEGSIAPPIFSHSSIHAICPHPRNVPDEILHLVRARNSLVMINFSGSFIACEYPPTADPATDLPTTVHENATLAQVVRHIMYVGELIGYDYVGIGTDYDGIEETPVGLEDVSKFPDLVAELLRQGVSEADVIKVVGGNLLRVWKEVDAVKERLGREGVLPLEDVISNPWGII</sequence>
<dbReference type="AlphaFoldDB" id="A0A9W4XV87"/>
<dbReference type="GO" id="GO:0070573">
    <property type="term" value="F:metallodipeptidase activity"/>
    <property type="evidence" value="ECO:0007669"/>
    <property type="project" value="InterPro"/>
</dbReference>
<dbReference type="GO" id="GO:0046872">
    <property type="term" value="F:metal ion binding"/>
    <property type="evidence" value="ECO:0007669"/>
    <property type="project" value="UniProtKB-UniRule"/>
</dbReference>
<dbReference type="Gene3D" id="3.20.20.140">
    <property type="entry name" value="Metal-dependent hydrolases"/>
    <property type="match status" value="1"/>
</dbReference>
<dbReference type="InterPro" id="IPR008257">
    <property type="entry name" value="Pept_M19"/>
</dbReference>
<evidence type="ECO:0000256" key="1">
    <source>
        <dbReference type="ARBA" id="ARBA00022997"/>
    </source>
</evidence>
<reference evidence="3" key="1">
    <citation type="submission" date="2023-01" db="EMBL/GenBank/DDBJ databases">
        <authorList>
            <person name="Van Ghelder C."/>
            <person name="Rancurel C."/>
        </authorList>
    </citation>
    <scope>NUCLEOTIDE SEQUENCE</scope>
    <source>
        <strain evidence="3">CNCM I-4278</strain>
    </source>
</reference>
<keyword evidence="2" id="KW-0482">Metalloprotease</keyword>
<dbReference type="CDD" id="cd01301">
    <property type="entry name" value="rDP_like"/>
    <property type="match status" value="1"/>
</dbReference>
<gene>
    <name evidence="3" type="ORF">PDIGIT_LOCUS15191</name>
</gene>
<evidence type="ECO:0000256" key="2">
    <source>
        <dbReference type="RuleBase" id="RU341113"/>
    </source>
</evidence>
<comment type="similarity">
    <text evidence="2">Belongs to the metallo-dependent hydrolases superfamily. Peptidase M19 family.</text>
</comment>
<evidence type="ECO:0000313" key="4">
    <source>
        <dbReference type="Proteomes" id="UP001152607"/>
    </source>
</evidence>
<protein>
    <recommendedName>
        <fullName evidence="2">Dipeptidase</fullName>
        <ecNumber evidence="2">3.4.13.19</ecNumber>
    </recommendedName>
</protein>
<dbReference type="Pfam" id="PF01244">
    <property type="entry name" value="Peptidase_M19"/>
    <property type="match status" value="1"/>
</dbReference>
<keyword evidence="2" id="KW-0645">Protease</keyword>
<dbReference type="EMBL" id="CAOQHR010000012">
    <property type="protein sequence ID" value="CAI6341990.1"/>
    <property type="molecule type" value="Genomic_DNA"/>
</dbReference>
<proteinExistence type="inferred from homology"/>
<name>A0A9W4XV87_9PLEO</name>
<dbReference type="PANTHER" id="PTHR10443">
    <property type="entry name" value="MICROSOMAL DIPEPTIDASE"/>
    <property type="match status" value="1"/>
</dbReference>
<dbReference type="OrthoDB" id="445695at2759"/>
<keyword evidence="2" id="KW-0479">Metal-binding</keyword>
<dbReference type="GO" id="GO:0006508">
    <property type="term" value="P:proteolysis"/>
    <property type="evidence" value="ECO:0007669"/>
    <property type="project" value="UniProtKB-KW"/>
</dbReference>
<comment type="cofactor">
    <cofactor evidence="2">
        <name>Zn(2+)</name>
        <dbReference type="ChEBI" id="CHEBI:29105"/>
    </cofactor>
</comment>